<keyword evidence="3" id="KW-1185">Reference proteome</keyword>
<evidence type="ECO:0000313" key="3">
    <source>
        <dbReference type="Proteomes" id="UP000748756"/>
    </source>
</evidence>
<feature type="compositionally biased region" description="Low complexity" evidence="1">
    <location>
        <begin position="36"/>
        <end position="60"/>
    </location>
</feature>
<dbReference type="Proteomes" id="UP000748756">
    <property type="component" value="Unassembled WGS sequence"/>
</dbReference>
<reference evidence="2" key="1">
    <citation type="journal article" date="2020" name="Fungal Divers.">
        <title>Resolving the Mortierellaceae phylogeny through synthesis of multi-gene phylogenetics and phylogenomics.</title>
        <authorList>
            <person name="Vandepol N."/>
            <person name="Liber J."/>
            <person name="Desiro A."/>
            <person name="Na H."/>
            <person name="Kennedy M."/>
            <person name="Barry K."/>
            <person name="Grigoriev I.V."/>
            <person name="Miller A.N."/>
            <person name="O'Donnell K."/>
            <person name="Stajich J.E."/>
            <person name="Bonito G."/>
        </authorList>
    </citation>
    <scope>NUCLEOTIDE SEQUENCE</scope>
    <source>
        <strain evidence="2">NRRL 6426</strain>
    </source>
</reference>
<sequence>MSKSSHSSPAESSAGPSRPPLAPINTGDIENRRNGRAPAQATIITTPTAASTPTRAAAAPYNPQQRSTRRTLRVDLGRTAQPMQWTMPPNEAEIRNTALNNLQSVYLRLQSERTIVLAKRASYLCDAFGAFDIPLGQDLEDIDSFNLMHDRVYTSLQEHAARLDKHIASVQELIQQFEFAVKRGHLFDDFGYLKTNNY</sequence>
<proteinExistence type="predicted"/>
<feature type="region of interest" description="Disordered" evidence="1">
    <location>
        <begin position="1"/>
        <end position="71"/>
    </location>
</feature>
<dbReference type="EMBL" id="JAAAUQ010002884">
    <property type="protein sequence ID" value="KAF9120176.1"/>
    <property type="molecule type" value="Genomic_DNA"/>
</dbReference>
<evidence type="ECO:0000256" key="1">
    <source>
        <dbReference type="SAM" id="MobiDB-lite"/>
    </source>
</evidence>
<gene>
    <name evidence="2" type="ORF">BG015_006133</name>
</gene>
<name>A0A9P5R4F0_9FUNG</name>
<feature type="compositionally biased region" description="Low complexity" evidence="1">
    <location>
        <begin position="1"/>
        <end position="16"/>
    </location>
</feature>
<accession>A0A9P5R4F0</accession>
<comment type="caution">
    <text evidence="2">The sequence shown here is derived from an EMBL/GenBank/DDBJ whole genome shotgun (WGS) entry which is preliminary data.</text>
</comment>
<feature type="non-terminal residue" evidence="2">
    <location>
        <position position="198"/>
    </location>
</feature>
<dbReference type="AlphaFoldDB" id="A0A9P5R4F0"/>
<protein>
    <submittedName>
        <fullName evidence="2">Uncharacterized protein</fullName>
    </submittedName>
</protein>
<evidence type="ECO:0000313" key="2">
    <source>
        <dbReference type="EMBL" id="KAF9120176.1"/>
    </source>
</evidence>
<dbReference type="OrthoDB" id="10373304at2759"/>
<organism evidence="2 3">
    <name type="scientific">Linnemannia schmuckeri</name>
    <dbReference type="NCBI Taxonomy" id="64567"/>
    <lineage>
        <taxon>Eukaryota</taxon>
        <taxon>Fungi</taxon>
        <taxon>Fungi incertae sedis</taxon>
        <taxon>Mucoromycota</taxon>
        <taxon>Mortierellomycotina</taxon>
        <taxon>Mortierellomycetes</taxon>
        <taxon>Mortierellales</taxon>
        <taxon>Mortierellaceae</taxon>
        <taxon>Linnemannia</taxon>
    </lineage>
</organism>